<evidence type="ECO:0000313" key="2">
    <source>
        <dbReference type="Proteomes" id="UP000005561"/>
    </source>
</evidence>
<dbReference type="InterPro" id="IPR023198">
    <property type="entry name" value="PGP-like_dom2"/>
</dbReference>
<dbReference type="SFLD" id="SFLDS00003">
    <property type="entry name" value="Haloacid_Dehalogenase"/>
    <property type="match status" value="1"/>
</dbReference>
<dbReference type="Pfam" id="PF00702">
    <property type="entry name" value="Hydrolase"/>
    <property type="match status" value="1"/>
</dbReference>
<dbReference type="EMBL" id="ACCL02000005">
    <property type="protein sequence ID" value="EET61548.1"/>
    <property type="molecule type" value="Genomic_DNA"/>
</dbReference>
<dbReference type="RefSeq" id="WP_006861026.1">
    <property type="nucleotide sequence ID" value="NZ_ACCL02000005.1"/>
</dbReference>
<dbReference type="InterPro" id="IPR006439">
    <property type="entry name" value="HAD-SF_hydro_IA"/>
</dbReference>
<dbReference type="Gene3D" id="3.40.50.1000">
    <property type="entry name" value="HAD superfamily/HAD-like"/>
    <property type="match status" value="1"/>
</dbReference>
<dbReference type="InterPro" id="IPR011951">
    <property type="entry name" value="HAD-SF_hydro_IA_YjjG/PynA"/>
</dbReference>
<dbReference type="Proteomes" id="UP000005561">
    <property type="component" value="Unassembled WGS sequence"/>
</dbReference>
<dbReference type="CDD" id="cd04305">
    <property type="entry name" value="HAD_Neu5Ac-Pase_like"/>
    <property type="match status" value="1"/>
</dbReference>
<gene>
    <name evidence="1" type="ORF">BRYFOR_06231</name>
</gene>
<dbReference type="InterPro" id="IPR036412">
    <property type="entry name" value="HAD-like_sf"/>
</dbReference>
<dbReference type="PANTHER" id="PTHR47478:SF1">
    <property type="entry name" value="PYRIMIDINE 5'-NUCLEOTIDASE YJJG"/>
    <property type="match status" value="1"/>
</dbReference>
<keyword evidence="1" id="KW-0378">Hydrolase</keyword>
<dbReference type="SFLD" id="SFLDG01129">
    <property type="entry name" value="C1.5:_HAD__Beta-PGM__Phosphata"/>
    <property type="match status" value="1"/>
</dbReference>
<dbReference type="eggNOG" id="COG0546">
    <property type="taxonomic scope" value="Bacteria"/>
</dbReference>
<dbReference type="SUPFAM" id="SSF56784">
    <property type="entry name" value="HAD-like"/>
    <property type="match status" value="1"/>
</dbReference>
<dbReference type="AlphaFoldDB" id="C6LC84"/>
<dbReference type="NCBIfam" id="TIGR02254">
    <property type="entry name" value="YjjG_YfnB"/>
    <property type="match status" value="1"/>
</dbReference>
<accession>C6LC84</accession>
<dbReference type="PANTHER" id="PTHR47478">
    <property type="match status" value="1"/>
</dbReference>
<dbReference type="OrthoDB" id="9802350at2"/>
<dbReference type="STRING" id="168384.SAMN05660368_00217"/>
<organism evidence="1 2">
    <name type="scientific">Marvinbryantia formatexigens DSM 14469</name>
    <dbReference type="NCBI Taxonomy" id="478749"/>
    <lineage>
        <taxon>Bacteria</taxon>
        <taxon>Bacillati</taxon>
        <taxon>Bacillota</taxon>
        <taxon>Clostridia</taxon>
        <taxon>Lachnospirales</taxon>
        <taxon>Lachnospiraceae</taxon>
        <taxon>Marvinbryantia</taxon>
    </lineage>
</organism>
<dbReference type="InterPro" id="IPR023214">
    <property type="entry name" value="HAD_sf"/>
</dbReference>
<sequence length="227" mass="25824">MKYQTLFLDADETLLDFKRAEAQGLENALRCHQLPFSEEILALYSGINKKCWEEFEQGVFDKDTLLVERFRRLFRALDITADPDAVRRTYHEELGKGGFLIAHADEVCRKLKETHDLYIVTNGVAATQYSRFAISGLDKLVKGIFVSEEVGFPKPQKEYFDYVFAQIPGFQKERALMVGDSLTADITGGINAGLDTCWYNPERKQAPAGMNITYEIHDIRELLEIAG</sequence>
<dbReference type="Gene3D" id="1.10.150.240">
    <property type="entry name" value="Putative phosphatase, domain 2"/>
    <property type="match status" value="1"/>
</dbReference>
<dbReference type="GO" id="GO:0008253">
    <property type="term" value="F:5'-nucleotidase activity"/>
    <property type="evidence" value="ECO:0007669"/>
    <property type="project" value="InterPro"/>
</dbReference>
<evidence type="ECO:0000313" key="1">
    <source>
        <dbReference type="EMBL" id="EET61548.1"/>
    </source>
</evidence>
<reference evidence="1" key="1">
    <citation type="submission" date="2009-07" db="EMBL/GenBank/DDBJ databases">
        <authorList>
            <person name="Weinstock G."/>
            <person name="Sodergren E."/>
            <person name="Clifton S."/>
            <person name="Fulton L."/>
            <person name="Fulton B."/>
            <person name="Courtney L."/>
            <person name="Fronick C."/>
            <person name="Harrison M."/>
            <person name="Strong C."/>
            <person name="Farmer C."/>
            <person name="Delahaunty K."/>
            <person name="Markovic C."/>
            <person name="Hall O."/>
            <person name="Minx P."/>
            <person name="Tomlinson C."/>
            <person name="Mitreva M."/>
            <person name="Nelson J."/>
            <person name="Hou S."/>
            <person name="Wollam A."/>
            <person name="Pepin K.H."/>
            <person name="Johnson M."/>
            <person name="Bhonagiri V."/>
            <person name="Nash W.E."/>
            <person name="Warren W."/>
            <person name="Chinwalla A."/>
            <person name="Mardis E.R."/>
            <person name="Wilson R.K."/>
        </authorList>
    </citation>
    <scope>NUCLEOTIDE SEQUENCE [LARGE SCALE GENOMIC DNA]</scope>
    <source>
        <strain evidence="1">DSM 14469</strain>
    </source>
</reference>
<dbReference type="InterPro" id="IPR052550">
    <property type="entry name" value="Pyrimidine_5'-ntase_YjjG"/>
</dbReference>
<comment type="caution">
    <text evidence="1">The sequence shown here is derived from an EMBL/GenBank/DDBJ whole genome shotgun (WGS) entry which is preliminary data.</text>
</comment>
<keyword evidence="2" id="KW-1185">Reference proteome</keyword>
<protein>
    <submittedName>
        <fullName evidence="1">HAD hydrolase, TIGR02254 family</fullName>
    </submittedName>
</protein>
<dbReference type="NCBIfam" id="TIGR01549">
    <property type="entry name" value="HAD-SF-IA-v1"/>
    <property type="match status" value="1"/>
</dbReference>
<proteinExistence type="predicted"/>
<name>C6LC84_9FIRM</name>